<keyword evidence="3" id="KW-1185">Reference proteome</keyword>
<dbReference type="InterPro" id="IPR036291">
    <property type="entry name" value="NAD(P)-bd_dom_sf"/>
</dbReference>
<dbReference type="Proteomes" id="UP000215188">
    <property type="component" value="Unassembled WGS sequence"/>
</dbReference>
<reference evidence="2 3" key="1">
    <citation type="submission" date="2017-06" db="EMBL/GenBank/DDBJ databases">
        <title>Reclassification of a Polynucleobacter cosmopolitanus strain isolated from tropical Lake Victoria as Polynucleobacter victoriensis comb. nov.</title>
        <authorList>
            <person name="Hahn M.W."/>
        </authorList>
    </citation>
    <scope>NUCLEOTIDE SEQUENCE [LARGE SCALE GENOMIC DNA]</scope>
    <source>
        <strain evidence="2 3">MWH-MoIso2</strain>
    </source>
</reference>
<accession>A0A229FSJ7</accession>
<proteinExistence type="inferred from homology"/>
<dbReference type="RefSeq" id="WP_089515754.1">
    <property type="nucleotide sequence ID" value="NZ_NJGG01000002.1"/>
</dbReference>
<gene>
    <name evidence="2" type="ORF">AOC33_05900</name>
</gene>
<organism evidence="2 3">
    <name type="scientific">Polynucleobacter cosmopolitanus</name>
    <dbReference type="NCBI Taxonomy" id="351345"/>
    <lineage>
        <taxon>Bacteria</taxon>
        <taxon>Pseudomonadati</taxon>
        <taxon>Pseudomonadota</taxon>
        <taxon>Betaproteobacteria</taxon>
        <taxon>Burkholderiales</taxon>
        <taxon>Burkholderiaceae</taxon>
        <taxon>Polynucleobacter</taxon>
    </lineage>
</organism>
<dbReference type="InterPro" id="IPR002347">
    <property type="entry name" value="SDR_fam"/>
</dbReference>
<dbReference type="EMBL" id="NJGG01000002">
    <property type="protein sequence ID" value="OXL14853.1"/>
    <property type="molecule type" value="Genomic_DNA"/>
</dbReference>
<dbReference type="PANTHER" id="PTHR42879:SF6">
    <property type="entry name" value="NADPH-DEPENDENT REDUCTASE BACG"/>
    <property type="match status" value="1"/>
</dbReference>
<comment type="similarity">
    <text evidence="1">Belongs to the short-chain dehydrogenases/reductases (SDR) family.</text>
</comment>
<dbReference type="PRINTS" id="PR00081">
    <property type="entry name" value="GDHRDH"/>
</dbReference>
<dbReference type="AlphaFoldDB" id="A0A229FSJ7"/>
<dbReference type="Gene3D" id="3.40.50.720">
    <property type="entry name" value="NAD(P)-binding Rossmann-like Domain"/>
    <property type="match status" value="1"/>
</dbReference>
<dbReference type="OrthoDB" id="9793325at2"/>
<dbReference type="SUPFAM" id="SSF51735">
    <property type="entry name" value="NAD(P)-binding Rossmann-fold domains"/>
    <property type="match status" value="1"/>
</dbReference>
<dbReference type="Pfam" id="PF13561">
    <property type="entry name" value="adh_short_C2"/>
    <property type="match status" value="1"/>
</dbReference>
<dbReference type="CDD" id="cd05344">
    <property type="entry name" value="BKR_like_SDR_like"/>
    <property type="match status" value="1"/>
</dbReference>
<evidence type="ECO:0000256" key="1">
    <source>
        <dbReference type="ARBA" id="ARBA00006484"/>
    </source>
</evidence>
<dbReference type="PANTHER" id="PTHR42879">
    <property type="entry name" value="3-OXOACYL-(ACYL-CARRIER-PROTEIN) REDUCTASE"/>
    <property type="match status" value="1"/>
</dbReference>
<comment type="caution">
    <text evidence="2">The sequence shown here is derived from an EMBL/GenBank/DDBJ whole genome shotgun (WGS) entry which is preliminary data.</text>
</comment>
<dbReference type="InterPro" id="IPR050259">
    <property type="entry name" value="SDR"/>
</dbReference>
<name>A0A229FSJ7_9BURK</name>
<evidence type="ECO:0000313" key="3">
    <source>
        <dbReference type="Proteomes" id="UP000215188"/>
    </source>
</evidence>
<protein>
    <submittedName>
        <fullName evidence="2">3-oxoacyl-ACP reductase</fullName>
    </submittedName>
</protein>
<evidence type="ECO:0000313" key="2">
    <source>
        <dbReference type="EMBL" id="OXL14853.1"/>
    </source>
</evidence>
<sequence length="261" mass="27381">MDLGIKNKTALVFGAGSGLGRAIALSLGKEGAKVALAGRTMANLETTAQAIKAAGGQAYCIAWDLGNLAAIDELFTQIEKNLGPVDILVNNTGGPPPATAAGQSTALWIEKFQEMVLSVIAITDRAIPGMKQRGWGRIITSTSSGAIIPIANLGISNTLRASLHAWSKTLSRELAPHGITANVIVPGRIATDRIRFLDESRAKRENISLEDVEADSLKSIPVGRLGRPEEYGDTVAFLASQVASYITGSVIRVDGGNIPNI</sequence>